<gene>
    <name evidence="15" type="ORF">C2E21_1415</name>
</gene>
<reference evidence="15 16" key="1">
    <citation type="journal article" date="2018" name="Plant J.">
        <title>Genome sequences of Chlorella sorokiniana UTEX 1602 and Micractinium conductrix SAG 241.80: implications to maltose excretion by a green alga.</title>
        <authorList>
            <person name="Arriola M.B."/>
            <person name="Velmurugan N."/>
            <person name="Zhang Y."/>
            <person name="Plunkett M.H."/>
            <person name="Hondzo H."/>
            <person name="Barney B.M."/>
        </authorList>
    </citation>
    <scope>NUCLEOTIDE SEQUENCE [LARGE SCALE GENOMIC DNA]</scope>
    <source>
        <strain evidence="16">UTEX 1602</strain>
    </source>
</reference>
<dbReference type="OrthoDB" id="1720926at2759"/>
<comment type="similarity">
    <text evidence="2">Belongs to the INSIG family.</text>
</comment>
<dbReference type="GO" id="GO:0005524">
    <property type="term" value="F:ATP binding"/>
    <property type="evidence" value="ECO:0007669"/>
    <property type="project" value="UniProtKB-KW"/>
</dbReference>
<feature type="transmembrane region" description="Helical" evidence="11">
    <location>
        <begin position="1134"/>
        <end position="1156"/>
    </location>
</feature>
<evidence type="ECO:0000313" key="15">
    <source>
        <dbReference type="EMBL" id="PRW59962.1"/>
    </source>
</evidence>
<evidence type="ECO:0000256" key="4">
    <source>
        <dbReference type="ARBA" id="ARBA00022692"/>
    </source>
</evidence>
<dbReference type="InterPro" id="IPR002048">
    <property type="entry name" value="EF_hand_dom"/>
</dbReference>
<keyword evidence="5" id="KW-0547">Nucleotide-binding</keyword>
<dbReference type="EMBL" id="LHPG02000003">
    <property type="protein sequence ID" value="PRW59962.1"/>
    <property type="molecule type" value="Genomic_DNA"/>
</dbReference>
<dbReference type="PANTHER" id="PTHR48041">
    <property type="entry name" value="ABC TRANSPORTER G FAMILY MEMBER 28"/>
    <property type="match status" value="1"/>
</dbReference>
<feature type="region of interest" description="Disordered" evidence="10">
    <location>
        <begin position="768"/>
        <end position="827"/>
    </location>
</feature>
<dbReference type="InterPro" id="IPR025929">
    <property type="entry name" value="INSIG_fam"/>
</dbReference>
<dbReference type="Pfam" id="PF07281">
    <property type="entry name" value="INSIG"/>
    <property type="match status" value="1"/>
</dbReference>
<evidence type="ECO:0000256" key="8">
    <source>
        <dbReference type="ARBA" id="ARBA00022989"/>
    </source>
</evidence>
<keyword evidence="3" id="KW-0813">Transport</keyword>
<keyword evidence="6" id="KW-0256">Endoplasmic reticulum</keyword>
<feature type="transmembrane region" description="Helical" evidence="11">
    <location>
        <begin position="264"/>
        <end position="286"/>
    </location>
</feature>
<keyword evidence="4 11" id="KW-0812">Transmembrane</keyword>
<feature type="transmembrane region" description="Helical" evidence="11">
    <location>
        <begin position="962"/>
        <end position="985"/>
    </location>
</feature>
<feature type="transmembrane region" description="Helical" evidence="11">
    <location>
        <begin position="922"/>
        <end position="941"/>
    </location>
</feature>
<dbReference type="InterPro" id="IPR011992">
    <property type="entry name" value="EF-hand-dom_pair"/>
</dbReference>
<feature type="chain" id="PRO_5015132479" evidence="12">
    <location>
        <begin position="22"/>
        <end position="1800"/>
    </location>
</feature>
<feature type="transmembrane region" description="Helical" evidence="11">
    <location>
        <begin position="1771"/>
        <end position="1788"/>
    </location>
</feature>
<feature type="transmembrane region" description="Helical" evidence="11">
    <location>
        <begin position="997"/>
        <end position="1019"/>
    </location>
</feature>
<dbReference type="PANTHER" id="PTHR48041:SF91">
    <property type="entry name" value="ABC TRANSPORTER G FAMILY MEMBER 28"/>
    <property type="match status" value="1"/>
</dbReference>
<feature type="domain" description="EF-hand" evidence="13">
    <location>
        <begin position="634"/>
        <end position="669"/>
    </location>
</feature>
<evidence type="ECO:0000256" key="10">
    <source>
        <dbReference type="SAM" id="MobiDB-lite"/>
    </source>
</evidence>
<feature type="transmembrane region" description="Helical" evidence="11">
    <location>
        <begin position="1735"/>
        <end position="1759"/>
    </location>
</feature>
<dbReference type="GO" id="GO:0016887">
    <property type="term" value="F:ATP hydrolysis activity"/>
    <property type="evidence" value="ECO:0007669"/>
    <property type="project" value="InterPro"/>
</dbReference>
<dbReference type="InterPro" id="IPR003439">
    <property type="entry name" value="ABC_transporter-like_ATP-bd"/>
</dbReference>
<dbReference type="Gene3D" id="1.10.238.10">
    <property type="entry name" value="EF-hand"/>
    <property type="match status" value="1"/>
</dbReference>
<dbReference type="SMART" id="SM00382">
    <property type="entry name" value="AAA"/>
    <property type="match status" value="1"/>
</dbReference>
<proteinExistence type="inferred from homology"/>
<feature type="compositionally biased region" description="Low complexity" evidence="10">
    <location>
        <begin position="768"/>
        <end position="785"/>
    </location>
</feature>
<name>A0A2P6U0X1_CHLSO</name>
<evidence type="ECO:0000256" key="7">
    <source>
        <dbReference type="ARBA" id="ARBA00022840"/>
    </source>
</evidence>
<keyword evidence="9 11" id="KW-0472">Membrane</keyword>
<evidence type="ECO:0000256" key="11">
    <source>
        <dbReference type="SAM" id="Phobius"/>
    </source>
</evidence>
<dbReference type="GO" id="GO:0005509">
    <property type="term" value="F:calcium ion binding"/>
    <property type="evidence" value="ECO:0007669"/>
    <property type="project" value="InterPro"/>
</dbReference>
<evidence type="ECO:0000256" key="1">
    <source>
        <dbReference type="ARBA" id="ARBA00004477"/>
    </source>
</evidence>
<evidence type="ECO:0000256" key="2">
    <source>
        <dbReference type="ARBA" id="ARBA00007475"/>
    </source>
</evidence>
<dbReference type="InterPro" id="IPR017871">
    <property type="entry name" value="ABC_transporter-like_CS"/>
</dbReference>
<organism evidence="15 16">
    <name type="scientific">Chlorella sorokiniana</name>
    <name type="common">Freshwater green alga</name>
    <dbReference type="NCBI Taxonomy" id="3076"/>
    <lineage>
        <taxon>Eukaryota</taxon>
        <taxon>Viridiplantae</taxon>
        <taxon>Chlorophyta</taxon>
        <taxon>core chlorophytes</taxon>
        <taxon>Trebouxiophyceae</taxon>
        <taxon>Chlorellales</taxon>
        <taxon>Chlorellaceae</taxon>
        <taxon>Chlorella clade</taxon>
        <taxon>Chlorella</taxon>
    </lineage>
</organism>
<evidence type="ECO:0000259" key="14">
    <source>
        <dbReference type="PROSITE" id="PS50893"/>
    </source>
</evidence>
<dbReference type="InterPro" id="IPR043926">
    <property type="entry name" value="ABCG_dom"/>
</dbReference>
<accession>A0A2P6U0X1</accession>
<keyword evidence="7" id="KW-0067">ATP-binding</keyword>
<feature type="region of interest" description="Disordered" evidence="10">
    <location>
        <begin position="1342"/>
        <end position="1400"/>
    </location>
</feature>
<dbReference type="PROSITE" id="PS00211">
    <property type="entry name" value="ABC_TRANSPORTER_1"/>
    <property type="match status" value="1"/>
</dbReference>
<dbReference type="PROSITE" id="PS50893">
    <property type="entry name" value="ABC_TRANSPORTER_2"/>
    <property type="match status" value="1"/>
</dbReference>
<evidence type="ECO:0000259" key="13">
    <source>
        <dbReference type="PROSITE" id="PS50222"/>
    </source>
</evidence>
<dbReference type="Gene3D" id="3.40.50.300">
    <property type="entry name" value="P-loop containing nucleotide triphosphate hydrolases"/>
    <property type="match status" value="1"/>
</dbReference>
<evidence type="ECO:0000256" key="5">
    <source>
        <dbReference type="ARBA" id="ARBA00022741"/>
    </source>
</evidence>
<comment type="subcellular location">
    <subcellularLocation>
        <location evidence="1">Endoplasmic reticulum membrane</location>
        <topology evidence="1">Multi-pass membrane protein</topology>
    </subcellularLocation>
</comment>
<comment type="caution">
    <text evidence="15">The sequence shown here is derived from an EMBL/GenBank/DDBJ whole genome shotgun (WGS) entry which is preliminary data.</text>
</comment>
<dbReference type="InterPro" id="IPR027417">
    <property type="entry name" value="P-loop_NTPase"/>
</dbReference>
<feature type="transmembrane region" description="Helical" evidence="11">
    <location>
        <begin position="1637"/>
        <end position="1657"/>
    </location>
</feature>
<feature type="transmembrane region" description="Helical" evidence="11">
    <location>
        <begin position="892"/>
        <end position="910"/>
    </location>
</feature>
<feature type="transmembrane region" description="Helical" evidence="11">
    <location>
        <begin position="1026"/>
        <end position="1044"/>
    </location>
</feature>
<dbReference type="InterPro" id="IPR050352">
    <property type="entry name" value="ABCG_transporters"/>
</dbReference>
<dbReference type="GO" id="GO:0140359">
    <property type="term" value="F:ABC-type transporter activity"/>
    <property type="evidence" value="ECO:0007669"/>
    <property type="project" value="InterPro"/>
</dbReference>
<feature type="signal peptide" evidence="12">
    <location>
        <begin position="1"/>
        <end position="21"/>
    </location>
</feature>
<protein>
    <submittedName>
        <fullName evidence="15">White-brown complex 30</fullName>
    </submittedName>
</protein>
<dbReference type="SUPFAM" id="SSF47473">
    <property type="entry name" value="EF-hand"/>
    <property type="match status" value="1"/>
</dbReference>
<dbReference type="SUPFAM" id="SSF52540">
    <property type="entry name" value="P-loop containing nucleoside triphosphate hydrolases"/>
    <property type="match status" value="1"/>
</dbReference>
<dbReference type="InterPro" id="IPR009030">
    <property type="entry name" value="Growth_fac_rcpt_cys_sf"/>
</dbReference>
<evidence type="ECO:0000256" key="6">
    <source>
        <dbReference type="ARBA" id="ARBA00022824"/>
    </source>
</evidence>
<dbReference type="Pfam" id="PF00005">
    <property type="entry name" value="ABC_tran"/>
    <property type="match status" value="1"/>
</dbReference>
<dbReference type="Proteomes" id="UP000239899">
    <property type="component" value="Unassembled WGS sequence"/>
</dbReference>
<keyword evidence="12" id="KW-0732">Signal</keyword>
<evidence type="ECO:0000313" key="16">
    <source>
        <dbReference type="Proteomes" id="UP000239899"/>
    </source>
</evidence>
<evidence type="ECO:0000256" key="3">
    <source>
        <dbReference type="ARBA" id="ARBA00022448"/>
    </source>
</evidence>
<dbReference type="InterPro" id="IPR003593">
    <property type="entry name" value="AAA+_ATPase"/>
</dbReference>
<feature type="transmembrane region" description="Helical" evidence="11">
    <location>
        <begin position="1709"/>
        <end position="1728"/>
    </location>
</feature>
<dbReference type="GO" id="GO:0005789">
    <property type="term" value="C:endoplasmic reticulum membrane"/>
    <property type="evidence" value="ECO:0007669"/>
    <property type="project" value="UniProtKB-SubCell"/>
</dbReference>
<keyword evidence="8 11" id="KW-1133">Transmembrane helix</keyword>
<sequence>MRLKTACCVLALLAAVGGAAAASAGECPDPLRAATVPEGCPCNPVRNATFGACDSGYVCAQPWALQVAQAKARSLLATLSGSTAGLFAPPEAAVEAMAPQAGAGFECTACSYGQLCPRGSSLPPVLDPAIQIAIDELACPAGFYCPTPASKLRCPAGYFCPPSTIQPVTCNMSMLVDRAPLLKVPDKPLTVVQRVFILGDPLQGNTCPLNSSSPAVLCPEGFYCPEPAKELPCPAGYFCKAGSLQPQPCPFLTSCPEGSASANLSYSGFLILVCCMVVMWLVYAMMRAAIAINQKRLARQQEAQDRLWRVLHPLLAPGAGQSFRAFKAIRPRLTLEFEGLGLELPDGRSILHDVTGRFEHSRLAAVMGPSGAGKTTFLAVLRGAAGNVGRQHGRVLVNGREMRLSALRDVTGFVPQEASAIGMDVVHEDLTVRENLVYSARLRLSAGKPLREQLALVEDCIDLLQLRHVQHQVVGMVEKRGISGGQRKRVNIGIELAAKPAIMWMDEPTSGLDATAAADILPRYSIFRLFDDVLLLGKGGRMVYLGPSRLALPYFETIGFTLPPNENPADFAMDVIAGSVPRSDGAPFQPADLVTLWTSHGRSWVQLHSKLAAKAEEEETAGVEASRQRGVDPEQVALLEDQFDAQDEDGDGALDAVGLQRLLEGLGLEPTNRSVAALVQELAVPRTGLVTREAFVQYVVSGGRTTPATAGGADTIPAAHRRADTLYRVYSIEQYTLAGALSEVAASALTPGLRAGTTLKDLAVAHHNQQQQAAAVRNSDQQRQQAKAEEQQRRVSSGGTPSALHLPSPFAGQPADAATPGSSFVQHSASQPVPVPVLVDVQAAATESSGLLAWLGLQGGSELRATPGAAAQFGLLLIRAGVKLTRNWSDKMMQVMMIVLAAVVCGVMHGSDGDEWTARGHIAMVFLSLGVLSGATALSVFGFSARLTWWREQERGVKPHSYFLASTVVNLFDVAVLPLVFLAIYSSMTLPTVPFVQLYGVGVLVVWYCTSLGTLMSVLAPPSSSLMATAALLLIAGGMLNGVSPNYRDMAPALRGLTSISYNRWAVELVTVLSFSQYPQWRWPSTKAVMATAGYCGLDAVKFDLDSPADALAGTDQAQLLDISIYCANSVPNAVLILLGLGCILRLLTALALAYVPRGLRLQPVLQGVAHMCGMALFSPVGTGRPGDGLSLLSPSAGFAALSPLALFASPRPALKEGRLSFDVLLAEHDGPPAGTASVLEAMGAPQLKATRSASHIDLFALPEPAKPGMELAAAPVSPSAEQQQQQLAALKEAVQAKVVAAKQQEAAQLVAGIASKYGLAADYGKAEQTIKAVWAEQGGASRANSAAPKPASQQTAAEELTLAGKGSSAHASADEEAGPQATSTLKAPAANGHKRPMEALPTQHGFSFQATAAPGAVGGMDAGASGEEAAKKRRVQYDRMRALEAEVQRLRLVGDMLGQSLRSAQASLTAVNGENEQLWNAMMHIHASLRAAHAAHLRQQVAIHAAAVAAALPPPQPVVEEVVAPSPATLFGGLFSPDADELAAACGMFISPAKTAGAAAAANKPRKLFAEEAARPLPAGKLADLPADLHQPGRSALLPPAILGPLCDGQHSSHDVLHYVAPSHLSLGAFELETCWWVPAMFALAGIIIGLGTPLLDAWQLDQGGDAPRGGTDPSWPFVFTAIALFVLQYAASGALEQPLLDVTLPGGLPALDCLLAATGVALWAAFDGTRQGLFMAALTAVCGPAVEITLINVFHLYAYTHTQWLGVPLWIPWVYFAGSPAVGNLARRVSSTLLSRQR</sequence>
<dbReference type="SUPFAM" id="SSF57184">
    <property type="entry name" value="Growth factor receptor domain"/>
    <property type="match status" value="1"/>
</dbReference>
<evidence type="ECO:0000256" key="12">
    <source>
        <dbReference type="SAM" id="SignalP"/>
    </source>
</evidence>
<keyword evidence="16" id="KW-1185">Reference proteome</keyword>
<feature type="domain" description="ABC transporter" evidence="14">
    <location>
        <begin position="335"/>
        <end position="609"/>
    </location>
</feature>
<dbReference type="Pfam" id="PF19055">
    <property type="entry name" value="ABC2_membrane_7"/>
    <property type="match status" value="2"/>
</dbReference>
<feature type="transmembrane region" description="Helical" evidence="11">
    <location>
        <begin position="1677"/>
        <end position="1697"/>
    </location>
</feature>
<evidence type="ECO:0000256" key="9">
    <source>
        <dbReference type="ARBA" id="ARBA00023136"/>
    </source>
</evidence>
<dbReference type="PROSITE" id="PS50222">
    <property type="entry name" value="EF_HAND_2"/>
    <property type="match status" value="1"/>
</dbReference>